<dbReference type="AlphaFoldDB" id="A0A974CT50"/>
<proteinExistence type="predicted"/>
<gene>
    <name evidence="1" type="ORF">XELAEV_18029302mg</name>
</gene>
<protein>
    <submittedName>
        <fullName evidence="1">Uncharacterized protein</fullName>
    </submittedName>
</protein>
<evidence type="ECO:0000313" key="1">
    <source>
        <dbReference type="EMBL" id="OCT78195.1"/>
    </source>
</evidence>
<reference evidence="2" key="1">
    <citation type="journal article" date="2016" name="Nature">
        <title>Genome evolution in the allotetraploid frog Xenopus laevis.</title>
        <authorList>
            <person name="Session A.M."/>
            <person name="Uno Y."/>
            <person name="Kwon T."/>
            <person name="Chapman J.A."/>
            <person name="Toyoda A."/>
            <person name="Takahashi S."/>
            <person name="Fukui A."/>
            <person name="Hikosaka A."/>
            <person name="Suzuki A."/>
            <person name="Kondo M."/>
            <person name="van Heeringen S.J."/>
            <person name="Quigley I."/>
            <person name="Heinz S."/>
            <person name="Ogino H."/>
            <person name="Ochi H."/>
            <person name="Hellsten U."/>
            <person name="Lyons J.B."/>
            <person name="Simakov O."/>
            <person name="Putnam N."/>
            <person name="Stites J."/>
            <person name="Kuroki Y."/>
            <person name="Tanaka T."/>
            <person name="Michiue T."/>
            <person name="Watanabe M."/>
            <person name="Bogdanovic O."/>
            <person name="Lister R."/>
            <person name="Georgiou G."/>
            <person name="Paranjpe S.S."/>
            <person name="van Kruijsbergen I."/>
            <person name="Shu S."/>
            <person name="Carlson J."/>
            <person name="Kinoshita T."/>
            <person name="Ohta Y."/>
            <person name="Mawaribuchi S."/>
            <person name="Jenkins J."/>
            <person name="Grimwood J."/>
            <person name="Schmutz J."/>
            <person name="Mitros T."/>
            <person name="Mozaffari S.V."/>
            <person name="Suzuki Y."/>
            <person name="Haramoto Y."/>
            <person name="Yamamoto T.S."/>
            <person name="Takagi C."/>
            <person name="Heald R."/>
            <person name="Miller K."/>
            <person name="Haudenschild C."/>
            <person name="Kitzman J."/>
            <person name="Nakayama T."/>
            <person name="Izutsu Y."/>
            <person name="Robert J."/>
            <person name="Fortriede J."/>
            <person name="Burns K."/>
            <person name="Lotay V."/>
            <person name="Karimi K."/>
            <person name="Yasuoka Y."/>
            <person name="Dichmann D.S."/>
            <person name="Flajnik M.F."/>
            <person name="Houston D.W."/>
            <person name="Shendure J."/>
            <person name="DuPasquier L."/>
            <person name="Vize P.D."/>
            <person name="Zorn A.M."/>
            <person name="Ito M."/>
            <person name="Marcotte E.M."/>
            <person name="Wallingford J.B."/>
            <person name="Ito Y."/>
            <person name="Asashima M."/>
            <person name="Ueno N."/>
            <person name="Matsuda Y."/>
            <person name="Veenstra G.J."/>
            <person name="Fujiyama A."/>
            <person name="Harland R.M."/>
            <person name="Taira M."/>
            <person name="Rokhsar D.S."/>
        </authorList>
    </citation>
    <scope>NUCLEOTIDE SEQUENCE [LARGE SCALE GENOMIC DNA]</scope>
    <source>
        <strain evidence="2">J</strain>
    </source>
</reference>
<sequence length="99" mass="10959">MQFDMFFPTNQHTNLKKMHTSYTLQVAINRVQAGAILAPLPPEAAAVAAAPPPPEIGCKLNLAFVASGMLMLPRHYYGVCMEQVSCSKKIDYKLLHFSH</sequence>
<dbReference type="EMBL" id="CM004475">
    <property type="protein sequence ID" value="OCT78195.1"/>
    <property type="molecule type" value="Genomic_DNA"/>
</dbReference>
<evidence type="ECO:0000313" key="2">
    <source>
        <dbReference type="Proteomes" id="UP000694892"/>
    </source>
</evidence>
<name>A0A974CT50_XENLA</name>
<dbReference type="Proteomes" id="UP000694892">
    <property type="component" value="Chromosome 5S"/>
</dbReference>
<accession>A0A974CT50</accession>
<organism evidence="1 2">
    <name type="scientific">Xenopus laevis</name>
    <name type="common">African clawed frog</name>
    <dbReference type="NCBI Taxonomy" id="8355"/>
    <lineage>
        <taxon>Eukaryota</taxon>
        <taxon>Metazoa</taxon>
        <taxon>Chordata</taxon>
        <taxon>Craniata</taxon>
        <taxon>Vertebrata</taxon>
        <taxon>Euteleostomi</taxon>
        <taxon>Amphibia</taxon>
        <taxon>Batrachia</taxon>
        <taxon>Anura</taxon>
        <taxon>Pipoidea</taxon>
        <taxon>Pipidae</taxon>
        <taxon>Xenopodinae</taxon>
        <taxon>Xenopus</taxon>
        <taxon>Xenopus</taxon>
    </lineage>
</organism>